<sequence>GPFKKSLSAFHHSWLKRQPGQRISIKEVAELTRPAFQQKMSPSNIIAGFKSTGIYPFNRYAIDQSRFAPSLVTDLAGNIPLQTISNSV</sequence>
<comment type="caution">
    <text evidence="1">The sequence shown here is derived from an EMBL/GenBank/DDBJ whole genome shotgun (WGS) entry which is preliminary data.</text>
</comment>
<proteinExistence type="predicted"/>
<feature type="non-terminal residue" evidence="1">
    <location>
        <position position="1"/>
    </location>
</feature>
<reference evidence="1 2" key="1">
    <citation type="submission" date="2016-03" db="EMBL/GenBank/DDBJ databases">
        <title>EvidentialGene: Evidence-directed Construction of Genes on Genomes.</title>
        <authorList>
            <person name="Gilbert D.G."/>
            <person name="Choi J.-H."/>
            <person name="Mockaitis K."/>
            <person name="Colbourne J."/>
            <person name="Pfrender M."/>
        </authorList>
    </citation>
    <scope>NUCLEOTIDE SEQUENCE [LARGE SCALE GENOMIC DNA]</scope>
    <source>
        <strain evidence="1 2">Xinb3</strain>
        <tissue evidence="1">Complete organism</tissue>
    </source>
</reference>
<dbReference type="EMBL" id="LRGB01003831">
    <property type="protein sequence ID" value="KZS02660.1"/>
    <property type="molecule type" value="Genomic_DNA"/>
</dbReference>
<organism evidence="1 2">
    <name type="scientific">Daphnia magna</name>
    <dbReference type="NCBI Taxonomy" id="35525"/>
    <lineage>
        <taxon>Eukaryota</taxon>
        <taxon>Metazoa</taxon>
        <taxon>Ecdysozoa</taxon>
        <taxon>Arthropoda</taxon>
        <taxon>Crustacea</taxon>
        <taxon>Branchiopoda</taxon>
        <taxon>Diplostraca</taxon>
        <taxon>Cladocera</taxon>
        <taxon>Anomopoda</taxon>
        <taxon>Daphniidae</taxon>
        <taxon>Daphnia</taxon>
    </lineage>
</organism>
<evidence type="ECO:0000313" key="2">
    <source>
        <dbReference type="Proteomes" id="UP000076858"/>
    </source>
</evidence>
<name>A0A164JU86_9CRUS</name>
<dbReference type="AlphaFoldDB" id="A0A164JU86"/>
<gene>
    <name evidence="1" type="ORF">APZ42_000214</name>
</gene>
<evidence type="ECO:0000313" key="1">
    <source>
        <dbReference type="EMBL" id="KZS02660.1"/>
    </source>
</evidence>
<dbReference type="OrthoDB" id="4327074at2759"/>
<protein>
    <submittedName>
        <fullName evidence="1">Uncharacterized protein</fullName>
    </submittedName>
</protein>
<dbReference type="Proteomes" id="UP000076858">
    <property type="component" value="Unassembled WGS sequence"/>
</dbReference>
<keyword evidence="2" id="KW-1185">Reference proteome</keyword>
<accession>A0A164JU86</accession>